<dbReference type="SUPFAM" id="SSF53335">
    <property type="entry name" value="S-adenosyl-L-methionine-dependent methyltransferases"/>
    <property type="match status" value="1"/>
</dbReference>
<dbReference type="Gene3D" id="3.40.50.150">
    <property type="entry name" value="Vaccinia Virus protein VP39"/>
    <property type="match status" value="1"/>
</dbReference>
<name>A0AB39CZX1_9BURK</name>
<gene>
    <name evidence="2" type="ORF">ABRZ04_13720</name>
    <name evidence="4" type="ORF">ABRZ07_05690</name>
    <name evidence="3" type="ORF">ABRZ09_08880</name>
</gene>
<dbReference type="AlphaFoldDB" id="A0AB39CZX1"/>
<dbReference type="EMBL" id="CP158255">
    <property type="protein sequence ID" value="XDJ49370.1"/>
    <property type="molecule type" value="Genomic_DNA"/>
</dbReference>
<evidence type="ECO:0000313" key="4">
    <source>
        <dbReference type="EMBL" id="XDJ80995.1"/>
    </source>
</evidence>
<proteinExistence type="predicted"/>
<keyword evidence="1" id="KW-0472">Membrane</keyword>
<dbReference type="InterPro" id="IPR029063">
    <property type="entry name" value="SAM-dependent_MTases_sf"/>
</dbReference>
<dbReference type="EMBL" id="CP158267">
    <property type="protein sequence ID" value="XDJ80995.1"/>
    <property type="molecule type" value="Genomic_DNA"/>
</dbReference>
<evidence type="ECO:0008006" key="5">
    <source>
        <dbReference type="Google" id="ProtNLM"/>
    </source>
</evidence>
<keyword evidence="1" id="KW-1133">Transmembrane helix</keyword>
<dbReference type="EMBL" id="CP158254">
    <property type="protein sequence ID" value="XDJ47333.1"/>
    <property type="molecule type" value="Genomic_DNA"/>
</dbReference>
<evidence type="ECO:0000256" key="1">
    <source>
        <dbReference type="SAM" id="Phobius"/>
    </source>
</evidence>
<accession>A0AB39CZX1</accession>
<sequence length="211" mass="23718">MSIALDAACADFKYRALFKTKYYIGVDISDENLGSGLLRKARPDDIGVLADLRVLKDFPAIADIVVSTHTLASLPPEDRHGGVMALANAVAQNGILFFNMPKETDSDELRDILESEFGVVRRRVYGERCFMAIENYFSHRTSSKRNLFLVLVGFSIIACYGLSFLDGRRNKGCYVLYECFNKKGSNVEERMNRVRTYKTAMSVSGYKDCAF</sequence>
<reference evidence="2" key="1">
    <citation type="submission" date="2024-05" db="EMBL/GenBank/DDBJ databases">
        <authorList>
            <person name="Luo Y.-C."/>
            <person name="Nicholds J."/>
            <person name="Mortimer T."/>
            <person name="Maboni G."/>
        </authorList>
    </citation>
    <scope>NUCLEOTIDE SEQUENCE</scope>
    <source>
        <strain evidence="4">141555</strain>
        <strain evidence="3">151108</strain>
        <strain evidence="2">151836</strain>
    </source>
</reference>
<protein>
    <recommendedName>
        <fullName evidence="5">Class I SAM-dependent methyltransferase</fullName>
    </recommendedName>
</protein>
<organism evidence="2">
    <name type="scientific">Castellaniella ginsengisoli</name>
    <dbReference type="NCBI Taxonomy" id="546114"/>
    <lineage>
        <taxon>Bacteria</taxon>
        <taxon>Pseudomonadati</taxon>
        <taxon>Pseudomonadota</taxon>
        <taxon>Betaproteobacteria</taxon>
        <taxon>Burkholderiales</taxon>
        <taxon>Alcaligenaceae</taxon>
        <taxon>Castellaniella</taxon>
    </lineage>
</organism>
<evidence type="ECO:0000313" key="3">
    <source>
        <dbReference type="EMBL" id="XDJ49370.1"/>
    </source>
</evidence>
<evidence type="ECO:0000313" key="2">
    <source>
        <dbReference type="EMBL" id="XDJ47333.1"/>
    </source>
</evidence>
<dbReference type="RefSeq" id="WP_368639825.1">
    <property type="nucleotide sequence ID" value="NZ_CP158254.1"/>
</dbReference>
<keyword evidence="1" id="KW-0812">Transmembrane</keyword>
<feature type="transmembrane region" description="Helical" evidence="1">
    <location>
        <begin position="147"/>
        <end position="165"/>
    </location>
</feature>